<keyword evidence="1" id="KW-0732">Signal</keyword>
<name>A0A7W5BG64_9BURK</name>
<evidence type="ECO:0000313" key="3">
    <source>
        <dbReference type="EMBL" id="MBB3122245.1"/>
    </source>
</evidence>
<gene>
    <name evidence="3" type="ORF">FHS03_005342</name>
</gene>
<dbReference type="SUPFAM" id="SSF56601">
    <property type="entry name" value="beta-lactamase/transpeptidase-like"/>
    <property type="match status" value="1"/>
</dbReference>
<dbReference type="RefSeq" id="WP_183443914.1">
    <property type="nucleotide sequence ID" value="NZ_JACHXD010000026.1"/>
</dbReference>
<dbReference type="EMBL" id="JACHXD010000026">
    <property type="protein sequence ID" value="MBB3122245.1"/>
    <property type="molecule type" value="Genomic_DNA"/>
</dbReference>
<feature type="signal peptide" evidence="1">
    <location>
        <begin position="1"/>
        <end position="25"/>
    </location>
</feature>
<proteinExistence type="predicted"/>
<feature type="domain" description="Beta-lactamase-related" evidence="2">
    <location>
        <begin position="35"/>
        <end position="351"/>
    </location>
</feature>
<dbReference type="AlphaFoldDB" id="A0A7W5BG64"/>
<dbReference type="Pfam" id="PF00144">
    <property type="entry name" value="Beta-lactamase"/>
    <property type="match status" value="1"/>
</dbReference>
<accession>A0A7W5BG64</accession>
<feature type="chain" id="PRO_5031439425" evidence="1">
    <location>
        <begin position="26"/>
        <end position="472"/>
    </location>
</feature>
<evidence type="ECO:0000259" key="2">
    <source>
        <dbReference type="Pfam" id="PF00144"/>
    </source>
</evidence>
<keyword evidence="4" id="KW-1185">Reference proteome</keyword>
<evidence type="ECO:0000256" key="1">
    <source>
        <dbReference type="SAM" id="SignalP"/>
    </source>
</evidence>
<dbReference type="Proteomes" id="UP000541535">
    <property type="component" value="Unassembled WGS sequence"/>
</dbReference>
<comment type="caution">
    <text evidence="3">The sequence shown here is derived from an EMBL/GenBank/DDBJ whole genome shotgun (WGS) entry which is preliminary data.</text>
</comment>
<dbReference type="PANTHER" id="PTHR46825:SF9">
    <property type="entry name" value="BETA-LACTAMASE-RELATED DOMAIN-CONTAINING PROTEIN"/>
    <property type="match status" value="1"/>
</dbReference>
<organism evidence="3 4">
    <name type="scientific">Pseudoduganella violacea</name>
    <dbReference type="NCBI Taxonomy" id="1715466"/>
    <lineage>
        <taxon>Bacteria</taxon>
        <taxon>Pseudomonadati</taxon>
        <taxon>Pseudomonadota</taxon>
        <taxon>Betaproteobacteria</taxon>
        <taxon>Burkholderiales</taxon>
        <taxon>Oxalobacteraceae</taxon>
        <taxon>Telluria group</taxon>
        <taxon>Pseudoduganella</taxon>
    </lineage>
</organism>
<dbReference type="InterPro" id="IPR001466">
    <property type="entry name" value="Beta-lactam-related"/>
</dbReference>
<reference evidence="3 4" key="1">
    <citation type="submission" date="2020-08" db="EMBL/GenBank/DDBJ databases">
        <title>Genomic Encyclopedia of Type Strains, Phase III (KMG-III): the genomes of soil and plant-associated and newly described type strains.</title>
        <authorList>
            <person name="Whitman W."/>
        </authorList>
    </citation>
    <scope>NUCLEOTIDE SEQUENCE [LARGE SCALE GENOMIC DNA]</scope>
    <source>
        <strain evidence="3 4">CECT 8897</strain>
    </source>
</reference>
<evidence type="ECO:0000313" key="4">
    <source>
        <dbReference type="Proteomes" id="UP000541535"/>
    </source>
</evidence>
<dbReference type="InterPro" id="IPR012338">
    <property type="entry name" value="Beta-lactam/transpept-like"/>
</dbReference>
<sequence>MPTHRPPYTLFPVLLSVLLPLAAHAAKPEPLNERVDRVFEQYNHADSPGCALGVIRDGRMVYQKGYGQASLEYGLPIRPERTVFDIGSTSKQFTAAAILLLARDGKLALDDDIRKFLPAMPDYGTPITVRHLLHHTSGLRDYLVLLTMAGFNDEDYTTDADALTAIQRQKGLNFKPGSEHRYSNTGYFLLGQIVRQVSGKTLGEFSRERIFEPLGMKETRILENHRTVFPQRATAYLLRPDGSFGVNMSDWEQAGDGAVQTNLTDLAKWDANFYAPKVGGAWLNEQLQQAGRLNDGSSLQYARGLMLEEYRGQRMVSHAGAFAGYRSQMVRIPAQRMTVAVLCNLAQARPAKMALDVVDIYLESVLTGSREPAKARAKPEPFTPPAGGEGAFLGRYHSPELQATWEVQLKDGQLLMRTARDEAQLVPSGQDTFTARGATIRMQRDAANAVSGFVVDTGRANGMKFERKIKDS</sequence>
<protein>
    <submittedName>
        <fullName evidence="3">CubicO group peptidase (Beta-lactamase class C family)</fullName>
    </submittedName>
</protein>
<dbReference type="Gene3D" id="3.40.710.10">
    <property type="entry name" value="DD-peptidase/beta-lactamase superfamily"/>
    <property type="match status" value="1"/>
</dbReference>
<dbReference type="PANTHER" id="PTHR46825">
    <property type="entry name" value="D-ALANYL-D-ALANINE-CARBOXYPEPTIDASE/ENDOPEPTIDASE AMPH"/>
    <property type="match status" value="1"/>
</dbReference>
<dbReference type="InterPro" id="IPR050491">
    <property type="entry name" value="AmpC-like"/>
</dbReference>